<dbReference type="Proteomes" id="UP001597169">
    <property type="component" value="Unassembled WGS sequence"/>
</dbReference>
<accession>A0ABW3PYB6</accession>
<keyword evidence="1" id="KW-0812">Transmembrane</keyword>
<name>A0ABW3PYB6_9BACL</name>
<organism evidence="2 3">
    <name type="scientific">Paenibacillus provencensis</name>
    <dbReference type="NCBI Taxonomy" id="441151"/>
    <lineage>
        <taxon>Bacteria</taxon>
        <taxon>Bacillati</taxon>
        <taxon>Bacillota</taxon>
        <taxon>Bacilli</taxon>
        <taxon>Bacillales</taxon>
        <taxon>Paenibacillaceae</taxon>
        <taxon>Paenibacillus</taxon>
    </lineage>
</organism>
<evidence type="ECO:0000256" key="1">
    <source>
        <dbReference type="SAM" id="Phobius"/>
    </source>
</evidence>
<evidence type="ECO:0000313" key="3">
    <source>
        <dbReference type="Proteomes" id="UP001597169"/>
    </source>
</evidence>
<reference evidence="3" key="1">
    <citation type="journal article" date="2019" name="Int. J. Syst. Evol. Microbiol.">
        <title>The Global Catalogue of Microorganisms (GCM) 10K type strain sequencing project: providing services to taxonomists for standard genome sequencing and annotation.</title>
        <authorList>
            <consortium name="The Broad Institute Genomics Platform"/>
            <consortium name="The Broad Institute Genome Sequencing Center for Infectious Disease"/>
            <person name="Wu L."/>
            <person name="Ma J."/>
        </authorList>
    </citation>
    <scope>NUCLEOTIDE SEQUENCE [LARGE SCALE GENOMIC DNA]</scope>
    <source>
        <strain evidence="3">CCUG 53519</strain>
    </source>
</reference>
<keyword evidence="1" id="KW-0472">Membrane</keyword>
<evidence type="ECO:0000313" key="2">
    <source>
        <dbReference type="EMBL" id="MFD1131269.1"/>
    </source>
</evidence>
<proteinExistence type="predicted"/>
<gene>
    <name evidence="2" type="ORF">ACFQ3J_24420</name>
</gene>
<keyword evidence="3" id="KW-1185">Reference proteome</keyword>
<keyword evidence="1" id="KW-1133">Transmembrane helix</keyword>
<comment type="caution">
    <text evidence="2">The sequence shown here is derived from an EMBL/GenBank/DDBJ whole genome shotgun (WGS) entry which is preliminary data.</text>
</comment>
<dbReference type="RefSeq" id="WP_090727626.1">
    <property type="nucleotide sequence ID" value="NZ_JBHTKX010000008.1"/>
</dbReference>
<sequence length="90" mass="10503">MKKAIHSKQPIGTLGEYKSIWMGVDDPLESELIARELRKNHRRPMKQIRRIVAVKYWFQIVRWTLEDMRVYAPLFGAVVLGILLLLIAVS</sequence>
<dbReference type="EMBL" id="JBHTKX010000008">
    <property type="protein sequence ID" value="MFD1131269.1"/>
    <property type="molecule type" value="Genomic_DNA"/>
</dbReference>
<feature type="transmembrane region" description="Helical" evidence="1">
    <location>
        <begin position="71"/>
        <end position="89"/>
    </location>
</feature>
<protein>
    <submittedName>
        <fullName evidence="2">Uncharacterized protein</fullName>
    </submittedName>
</protein>